<dbReference type="GeneID" id="60808809"/>
<name>A0A3R8PL01_9CORY</name>
<dbReference type="OrthoDB" id="4420946at2"/>
<keyword evidence="2" id="KW-1185">Reference proteome</keyword>
<gene>
    <name evidence="1" type="ORF">CXF42_03275</name>
</gene>
<reference evidence="1 2" key="1">
    <citation type="submission" date="2018-01" db="EMBL/GenBank/DDBJ databases">
        <title>Twenty Corynebacterium bovis Genomes.</title>
        <authorList>
            <person name="Gulvik C.A."/>
        </authorList>
    </citation>
    <scope>NUCLEOTIDE SEQUENCE [LARGE SCALE GENOMIC DNA]</scope>
    <source>
        <strain evidence="1 2">16-2004</strain>
    </source>
</reference>
<comment type="caution">
    <text evidence="1">The sequence shown here is derived from an EMBL/GenBank/DDBJ whole genome shotgun (WGS) entry which is preliminary data.</text>
</comment>
<dbReference type="EMBL" id="PQNQ01000006">
    <property type="protein sequence ID" value="RRQ04814.1"/>
    <property type="molecule type" value="Genomic_DNA"/>
</dbReference>
<dbReference type="AlphaFoldDB" id="A0A3R8PL01"/>
<evidence type="ECO:0000313" key="1">
    <source>
        <dbReference type="EMBL" id="RRQ04814.1"/>
    </source>
</evidence>
<organism evidence="1 2">
    <name type="scientific">Corynebacterium bovis</name>
    <dbReference type="NCBI Taxonomy" id="36808"/>
    <lineage>
        <taxon>Bacteria</taxon>
        <taxon>Bacillati</taxon>
        <taxon>Actinomycetota</taxon>
        <taxon>Actinomycetes</taxon>
        <taxon>Mycobacteriales</taxon>
        <taxon>Corynebacteriaceae</taxon>
        <taxon>Corynebacterium</taxon>
    </lineage>
</organism>
<evidence type="ECO:0000313" key="2">
    <source>
        <dbReference type="Proteomes" id="UP000278422"/>
    </source>
</evidence>
<dbReference type="RefSeq" id="WP_029157939.1">
    <property type="nucleotide sequence ID" value="NZ_CP066067.1"/>
</dbReference>
<sequence length="286" mass="29681">MTSHEPVLSLREQLWSPVQNTAVWLGWWVHGALSADELIDAFHEVQGPAHSVVVDGPSGDPFDGAVGTGPSGIAELLRGIRLVTDEAPVGHEERPLIGLALAGPGDVPPLPAGTRGAAAVTRAGAGITVADADPDVVHVVVPTLVDGSLVQWTWYRCEGRVPPLTVFSPGEADELLREATVRAAHLVEAGGPAGVPGAAGSVAGGDVRLKVGTLTDFFSLPGLPVGVPHRAAQLMARADRVAAIVEVARASELGAARDPQLLPLSRAVRTARMTAVDYAVRELLRD</sequence>
<accession>A0A3R8PL01</accession>
<dbReference type="Proteomes" id="UP000278422">
    <property type="component" value="Unassembled WGS sequence"/>
</dbReference>
<proteinExistence type="predicted"/>
<protein>
    <submittedName>
        <fullName evidence="1">Uncharacterized protein</fullName>
    </submittedName>
</protein>